<evidence type="ECO:0000313" key="10">
    <source>
        <dbReference type="Proteomes" id="UP001530315"/>
    </source>
</evidence>
<evidence type="ECO:0000259" key="8">
    <source>
        <dbReference type="Pfam" id="PF25087"/>
    </source>
</evidence>
<keyword evidence="5" id="KW-0648">Protein biosynthesis</keyword>
<dbReference type="Gene3D" id="2.160.10.10">
    <property type="entry name" value="Hexapeptide repeat proteins"/>
    <property type="match status" value="1"/>
</dbReference>
<feature type="compositionally biased region" description="Acidic residues" evidence="7">
    <location>
        <begin position="101"/>
        <end position="112"/>
    </location>
</feature>
<feature type="compositionally biased region" description="Low complexity" evidence="7">
    <location>
        <begin position="239"/>
        <end position="248"/>
    </location>
</feature>
<comment type="caution">
    <text evidence="9">The sequence shown here is derived from an EMBL/GenBank/DDBJ whole genome shotgun (WGS) entry which is preliminary data.</text>
</comment>
<keyword evidence="3" id="KW-0963">Cytoplasm</keyword>
<dbReference type="Pfam" id="PF25087">
    <property type="entry name" value="GMPPB_C"/>
    <property type="match status" value="1"/>
</dbReference>
<dbReference type="PANTHER" id="PTHR45989:SF1">
    <property type="entry name" value="TRANSLATION INITIATION FACTOR EIF-2B SUBUNIT GAMMA"/>
    <property type="match status" value="1"/>
</dbReference>
<evidence type="ECO:0000256" key="5">
    <source>
        <dbReference type="ARBA" id="ARBA00022917"/>
    </source>
</evidence>
<feature type="compositionally biased region" description="Gly residues" evidence="7">
    <location>
        <begin position="253"/>
        <end position="269"/>
    </location>
</feature>
<dbReference type="SUPFAM" id="SSF51161">
    <property type="entry name" value="Trimeric LpxA-like enzymes"/>
    <property type="match status" value="1"/>
</dbReference>
<protein>
    <recommendedName>
        <fullName evidence="8">Mannose-1-phosphate guanyltransferase C-terminal domain-containing protein</fullName>
    </recommendedName>
</protein>
<dbReference type="AlphaFoldDB" id="A0ABD3MLX9"/>
<evidence type="ECO:0000256" key="1">
    <source>
        <dbReference type="ARBA" id="ARBA00004514"/>
    </source>
</evidence>
<dbReference type="Proteomes" id="UP001530315">
    <property type="component" value="Unassembled WGS sequence"/>
</dbReference>
<gene>
    <name evidence="9" type="ORF">ACHAW5_000420</name>
</gene>
<organism evidence="9 10">
    <name type="scientific">Stephanodiscus triporus</name>
    <dbReference type="NCBI Taxonomy" id="2934178"/>
    <lineage>
        <taxon>Eukaryota</taxon>
        <taxon>Sar</taxon>
        <taxon>Stramenopiles</taxon>
        <taxon>Ochrophyta</taxon>
        <taxon>Bacillariophyta</taxon>
        <taxon>Coscinodiscophyceae</taxon>
        <taxon>Thalassiosirophycidae</taxon>
        <taxon>Stephanodiscales</taxon>
        <taxon>Stephanodiscaceae</taxon>
        <taxon>Stephanodiscus</taxon>
    </lineage>
</organism>
<sequence length="819" mass="86355">MPTTRCPPPTPVRQGVARRRRDCDYDRDHRRRGDDPEYVAIILAATRGSRLYPLTSGGGGGDDDDDDDDDVDDIGGGGRTKHLLPVSPLRTAPGDDGRDRDDDDDDDDDDDGGGTLSTPLGRLLSRVHVAGFDVVVVAIRSSDDVTVPCMLGWGGIVPVGSSSSSSSSSPSPPSPSGGRRRIDVDDDDDDDDDRDRRDGNGETRAIVTDLTYRGTTLVRVVRLPSDCRGSADALRFLSSYSSSSSSSDDGVDDGGSSGGGESSGGVGIGDGRRDDNRSRGRCRGRGFRGVDALLPRSSHAVVMPGDLMLECDLPDRRRVDDDEDATTRGGGGGGDDDVCVLSSLVEAHRRWNSTSATRGGGGAACTMLLTDVGAEDGNGVPLGESTKSRLGMQARTEEDVEYVGLSTEIPPPTSGSLASLSHSRRTTTTATTRPSSRRVVLKRSKVEVEVDEGTGSTPKLVVARRRLHAADVDRRSDAVASRGAGRRPAVVAASDTDASDRSPSMMIRTDLLDVHLYVVSNWVLRLIQARPRMQSFQAEVLPLLISRQFRGVEAAFGPTAWRVESNRERLIRVLREMDGVVQQEDGGGGSRGFASYRDGISTLLGMYASGRASGGLGAFVPNDDYDEDEDDDANRPAGRGGMGGDEMDTTSTSASPGVDLVPSGPTFPSSRHRFAVSALVLSREASSLVLRTRTLPSLLYGCGEVTSRILKLDPVTSSSLVVSGARLSTKFNSILMPGCSLGEKVQTKSCTIGKGVVIGDKAKLNNVVVMDGATIGPNTVLQQCIVGANARIGANCNLKDCQVGPGVVIGVGTTERGSS</sequence>
<feature type="region of interest" description="Disordered" evidence="7">
    <location>
        <begin position="473"/>
        <end position="501"/>
    </location>
</feature>
<feature type="compositionally biased region" description="Pro residues" evidence="7">
    <location>
        <begin position="1"/>
        <end position="11"/>
    </location>
</feature>
<evidence type="ECO:0000256" key="6">
    <source>
        <dbReference type="ARBA" id="ARBA00046432"/>
    </source>
</evidence>
<feature type="region of interest" description="Disordered" evidence="7">
    <location>
        <begin position="239"/>
        <end position="282"/>
    </location>
</feature>
<feature type="compositionally biased region" description="Acidic residues" evidence="7">
    <location>
        <begin position="61"/>
        <end position="73"/>
    </location>
</feature>
<name>A0ABD3MLX9_9STRA</name>
<feature type="region of interest" description="Disordered" evidence="7">
    <location>
        <begin position="50"/>
        <end position="119"/>
    </location>
</feature>
<keyword evidence="10" id="KW-1185">Reference proteome</keyword>
<keyword evidence="4" id="KW-0396">Initiation factor</keyword>
<feature type="region of interest" description="Disordered" evidence="7">
    <location>
        <begin position="621"/>
        <end position="665"/>
    </location>
</feature>
<evidence type="ECO:0000313" key="9">
    <source>
        <dbReference type="EMBL" id="KAL3763874.1"/>
    </source>
</evidence>
<feature type="compositionally biased region" description="Acidic residues" evidence="7">
    <location>
        <begin position="184"/>
        <end position="193"/>
    </location>
</feature>
<comment type="similarity">
    <text evidence="2">Belongs to the eIF-2B gamma/epsilon subunits family.</text>
</comment>
<feature type="compositionally biased region" description="Acidic residues" evidence="7">
    <location>
        <begin position="623"/>
        <end position="632"/>
    </location>
</feature>
<evidence type="ECO:0000256" key="7">
    <source>
        <dbReference type="SAM" id="MobiDB-lite"/>
    </source>
</evidence>
<accession>A0ABD3MLX9</accession>
<dbReference type="PANTHER" id="PTHR45989">
    <property type="entry name" value="TRANSLATION INITIATION FACTOR EIF-2B SUBUNIT GAMMA"/>
    <property type="match status" value="1"/>
</dbReference>
<feature type="region of interest" description="Disordered" evidence="7">
    <location>
        <begin position="159"/>
        <end position="202"/>
    </location>
</feature>
<feature type="domain" description="Mannose-1-phosphate guanyltransferase C-terminal" evidence="8">
    <location>
        <begin position="749"/>
        <end position="807"/>
    </location>
</feature>
<evidence type="ECO:0000256" key="3">
    <source>
        <dbReference type="ARBA" id="ARBA00022490"/>
    </source>
</evidence>
<dbReference type="EMBL" id="JALLAZ020001789">
    <property type="protein sequence ID" value="KAL3763874.1"/>
    <property type="molecule type" value="Genomic_DNA"/>
</dbReference>
<reference evidence="9 10" key="1">
    <citation type="submission" date="2024-10" db="EMBL/GenBank/DDBJ databases">
        <title>Updated reference genomes for cyclostephanoid diatoms.</title>
        <authorList>
            <person name="Roberts W.R."/>
            <person name="Alverson A.J."/>
        </authorList>
    </citation>
    <scope>NUCLEOTIDE SEQUENCE [LARGE SCALE GENOMIC DNA]</scope>
    <source>
        <strain evidence="9 10">AJA276-08</strain>
    </source>
</reference>
<feature type="region of interest" description="Disordered" evidence="7">
    <location>
        <begin position="407"/>
        <end position="434"/>
    </location>
</feature>
<comment type="subcellular location">
    <subcellularLocation>
        <location evidence="1">Cytoplasm</location>
        <location evidence="1">Cytosol</location>
    </subcellularLocation>
</comment>
<feature type="compositionally biased region" description="Basic and acidic residues" evidence="7">
    <location>
        <begin position="21"/>
        <end position="35"/>
    </location>
</feature>
<proteinExistence type="inferred from homology"/>
<dbReference type="InterPro" id="IPR056729">
    <property type="entry name" value="GMPPB_C"/>
</dbReference>
<comment type="subunit">
    <text evidence="6">Component of the translation initiation factor 2B (eIF2B) complex which is a heterodecamer of two sets of five different subunits: alpha, beta, gamma, delta and epsilon. Subunits alpha, beta and delta comprise a regulatory subcomplex and subunits epsilon and gamma comprise a catalytic subcomplex. Within the complex, the hexameric regulatory complex resides at the center, with the two heterodimeric catalytic subcomplexes bound on opposite sides.</text>
</comment>
<feature type="compositionally biased region" description="Low complexity" evidence="7">
    <location>
        <begin position="416"/>
        <end position="434"/>
    </location>
</feature>
<dbReference type="InterPro" id="IPR011004">
    <property type="entry name" value="Trimer_LpxA-like_sf"/>
</dbReference>
<feature type="region of interest" description="Disordered" evidence="7">
    <location>
        <begin position="313"/>
        <end position="335"/>
    </location>
</feature>
<evidence type="ECO:0000256" key="4">
    <source>
        <dbReference type="ARBA" id="ARBA00022540"/>
    </source>
</evidence>
<dbReference type="GO" id="GO:0005829">
    <property type="term" value="C:cytosol"/>
    <property type="evidence" value="ECO:0007669"/>
    <property type="project" value="UniProtKB-SubCell"/>
</dbReference>
<feature type="compositionally biased region" description="Low complexity" evidence="7">
    <location>
        <begin position="478"/>
        <end position="501"/>
    </location>
</feature>
<evidence type="ECO:0000256" key="2">
    <source>
        <dbReference type="ARBA" id="ARBA00007878"/>
    </source>
</evidence>
<feature type="region of interest" description="Disordered" evidence="7">
    <location>
        <begin position="376"/>
        <end position="395"/>
    </location>
</feature>
<dbReference type="InterPro" id="IPR051960">
    <property type="entry name" value="eIF2B_gamma"/>
</dbReference>
<feature type="region of interest" description="Disordered" evidence="7">
    <location>
        <begin position="1"/>
        <end position="38"/>
    </location>
</feature>